<evidence type="ECO:0000313" key="6">
    <source>
        <dbReference type="EMBL" id="MBZ0157144.1"/>
    </source>
</evidence>
<dbReference type="AlphaFoldDB" id="A0A953M0Q6"/>
<dbReference type="PROSITE" id="PS50112">
    <property type="entry name" value="PAS"/>
    <property type="match status" value="1"/>
</dbReference>
<keyword evidence="3" id="KW-0804">Transcription</keyword>
<dbReference type="SMART" id="SM00421">
    <property type="entry name" value="HTH_LUXR"/>
    <property type="match status" value="1"/>
</dbReference>
<keyword evidence="2" id="KW-0238">DNA-binding</keyword>
<evidence type="ECO:0000256" key="3">
    <source>
        <dbReference type="ARBA" id="ARBA00023163"/>
    </source>
</evidence>
<dbReference type="GO" id="GO:0006355">
    <property type="term" value="P:regulation of DNA-templated transcription"/>
    <property type="evidence" value="ECO:0007669"/>
    <property type="project" value="InterPro"/>
</dbReference>
<feature type="domain" description="HTH luxR-type" evidence="4">
    <location>
        <begin position="148"/>
        <end position="215"/>
    </location>
</feature>
<dbReference type="SUPFAM" id="SSF46894">
    <property type="entry name" value="C-terminal effector domain of the bipartite response regulators"/>
    <property type="match status" value="1"/>
</dbReference>
<name>A0A953M0Q6_9BACT</name>
<evidence type="ECO:0000259" key="5">
    <source>
        <dbReference type="PROSITE" id="PS50112"/>
    </source>
</evidence>
<dbReference type="Pfam" id="PF00989">
    <property type="entry name" value="PAS"/>
    <property type="match status" value="1"/>
</dbReference>
<dbReference type="InterPro" id="IPR036388">
    <property type="entry name" value="WH-like_DNA-bd_sf"/>
</dbReference>
<comment type="caution">
    <text evidence="6">The sequence shown here is derived from an EMBL/GenBank/DDBJ whole genome shotgun (WGS) entry which is preliminary data.</text>
</comment>
<dbReference type="InterPro" id="IPR000792">
    <property type="entry name" value="Tscrpt_reg_LuxR_C"/>
</dbReference>
<dbReference type="InterPro" id="IPR000014">
    <property type="entry name" value="PAS"/>
</dbReference>
<evidence type="ECO:0000259" key="4">
    <source>
        <dbReference type="PROSITE" id="PS50043"/>
    </source>
</evidence>
<gene>
    <name evidence="6" type="ORF">K8I29_13140</name>
</gene>
<organism evidence="6 7">
    <name type="scientific">Candidatus Nitrobium versatile</name>
    <dbReference type="NCBI Taxonomy" id="2884831"/>
    <lineage>
        <taxon>Bacteria</taxon>
        <taxon>Pseudomonadati</taxon>
        <taxon>Nitrospirota</taxon>
        <taxon>Nitrospiria</taxon>
        <taxon>Nitrospirales</taxon>
        <taxon>Nitrospiraceae</taxon>
        <taxon>Candidatus Nitrobium</taxon>
    </lineage>
</organism>
<evidence type="ECO:0000256" key="2">
    <source>
        <dbReference type="ARBA" id="ARBA00023125"/>
    </source>
</evidence>
<dbReference type="Pfam" id="PF00196">
    <property type="entry name" value="GerE"/>
    <property type="match status" value="1"/>
</dbReference>
<dbReference type="InterPro" id="IPR016032">
    <property type="entry name" value="Sig_transdc_resp-reg_C-effctor"/>
</dbReference>
<proteinExistence type="predicted"/>
<dbReference type="PANTHER" id="PTHR44688:SF16">
    <property type="entry name" value="DNA-BINDING TRANSCRIPTIONAL ACTIVATOR DEVR_DOSR"/>
    <property type="match status" value="1"/>
</dbReference>
<feature type="domain" description="PAS" evidence="5">
    <location>
        <begin position="9"/>
        <end position="54"/>
    </location>
</feature>
<dbReference type="PANTHER" id="PTHR44688">
    <property type="entry name" value="DNA-BINDING TRANSCRIPTIONAL ACTIVATOR DEVR_DOSR"/>
    <property type="match status" value="1"/>
</dbReference>
<dbReference type="InterPro" id="IPR035965">
    <property type="entry name" value="PAS-like_dom_sf"/>
</dbReference>
<dbReference type="SUPFAM" id="SSF55785">
    <property type="entry name" value="PYP-like sensor domain (PAS domain)"/>
    <property type="match status" value="1"/>
</dbReference>
<keyword evidence="1" id="KW-0805">Transcription regulation</keyword>
<reference evidence="6" key="2">
    <citation type="submission" date="2021-08" db="EMBL/GenBank/DDBJ databases">
        <authorList>
            <person name="Dalcin Martins P."/>
        </authorList>
    </citation>
    <scope>NUCLEOTIDE SEQUENCE</scope>
    <source>
        <strain evidence="6">MAG_39</strain>
    </source>
</reference>
<evidence type="ECO:0000256" key="1">
    <source>
        <dbReference type="ARBA" id="ARBA00023015"/>
    </source>
</evidence>
<dbReference type="CDD" id="cd06170">
    <property type="entry name" value="LuxR_C_like"/>
    <property type="match status" value="1"/>
</dbReference>
<dbReference type="EMBL" id="JAIOIV010000105">
    <property type="protein sequence ID" value="MBZ0157144.1"/>
    <property type="molecule type" value="Genomic_DNA"/>
</dbReference>
<dbReference type="Gene3D" id="3.30.450.20">
    <property type="entry name" value="PAS domain"/>
    <property type="match status" value="1"/>
</dbReference>
<sequence length="217" mass="24308">MERNTRHPEAILLYDFLQNTADAVIGLDRAGKICFWNAAAESFFGLSFDQVAGKKCHTIVGGAGMDGDCLCSPVCPIIAKLLHHEIVGNYDLLLRGENDTPVVVNVGTYLTPKSIQKKVEATVFLTFRPIDSYRLIKRLAAESRYHAPRCRNNRFNLTSRETEILELASKGLTTRAIARNLSISEITVRNHFKNIYSKLGVHSRLEAVNRAISHHLF</sequence>
<evidence type="ECO:0000313" key="7">
    <source>
        <dbReference type="Proteomes" id="UP000705867"/>
    </source>
</evidence>
<dbReference type="Proteomes" id="UP000705867">
    <property type="component" value="Unassembled WGS sequence"/>
</dbReference>
<reference evidence="6" key="1">
    <citation type="journal article" date="2021" name="bioRxiv">
        <title>Unraveling nitrogen, sulfur and carbon metabolic pathways and microbial community transcriptional responses to substrate deprivation and toxicity stresses in a bioreactor mimicking anoxic brackish coastal sediment conditions.</title>
        <authorList>
            <person name="Martins P.D."/>
            <person name="Echeveste M.J."/>
            <person name="Arshad A."/>
            <person name="Kurth J."/>
            <person name="Ouboter H."/>
            <person name="Jetten M.S.M."/>
            <person name="Welte C.U."/>
        </authorList>
    </citation>
    <scope>NUCLEOTIDE SEQUENCE</scope>
    <source>
        <strain evidence="6">MAG_39</strain>
    </source>
</reference>
<dbReference type="InterPro" id="IPR013767">
    <property type="entry name" value="PAS_fold"/>
</dbReference>
<protein>
    <submittedName>
        <fullName evidence="6">LuxR C-terminal-related transcriptional regulator</fullName>
    </submittedName>
</protein>
<dbReference type="PROSITE" id="PS50043">
    <property type="entry name" value="HTH_LUXR_2"/>
    <property type="match status" value="1"/>
</dbReference>
<dbReference type="NCBIfam" id="TIGR00229">
    <property type="entry name" value="sensory_box"/>
    <property type="match status" value="1"/>
</dbReference>
<accession>A0A953M0Q6</accession>
<dbReference type="Gene3D" id="1.10.10.10">
    <property type="entry name" value="Winged helix-like DNA-binding domain superfamily/Winged helix DNA-binding domain"/>
    <property type="match status" value="1"/>
</dbReference>
<dbReference type="GO" id="GO:0003677">
    <property type="term" value="F:DNA binding"/>
    <property type="evidence" value="ECO:0007669"/>
    <property type="project" value="UniProtKB-KW"/>
</dbReference>
<dbReference type="PRINTS" id="PR00038">
    <property type="entry name" value="HTHLUXR"/>
</dbReference>
<dbReference type="CDD" id="cd00130">
    <property type="entry name" value="PAS"/>
    <property type="match status" value="1"/>
</dbReference>
<dbReference type="PROSITE" id="PS00622">
    <property type="entry name" value="HTH_LUXR_1"/>
    <property type="match status" value="1"/>
</dbReference>